<keyword evidence="5" id="KW-0699">rRNA-binding</keyword>
<gene>
    <name evidence="5 7" type="primary">rps14</name>
</gene>
<evidence type="ECO:0000256" key="1">
    <source>
        <dbReference type="ARBA" id="ARBA00009083"/>
    </source>
</evidence>
<comment type="similarity">
    <text evidence="1 5">Belongs to the universal ribosomal protein uS14 family.</text>
</comment>
<dbReference type="GO" id="GO:0009507">
    <property type="term" value="C:chloroplast"/>
    <property type="evidence" value="ECO:0007669"/>
    <property type="project" value="UniProtKB-SubCell"/>
</dbReference>
<dbReference type="FunFam" id="1.10.287.1480:FF:000001">
    <property type="entry name" value="30S ribosomal protein S14"/>
    <property type="match status" value="1"/>
</dbReference>
<keyword evidence="7" id="KW-0150">Chloroplast</keyword>
<dbReference type="InterPro" id="IPR001209">
    <property type="entry name" value="Ribosomal_uS14"/>
</dbReference>
<sequence>MAKKSSIERNKKRQKLAHAFQHRRTELKQLLSKTLSAEEKLILHRRMQSLPRNSAPTRIHRRCLVSGRPQAVYRDFALSRHIVREMAHACLLPGVTKSSW</sequence>
<dbReference type="GO" id="GO:0006412">
    <property type="term" value="P:translation"/>
    <property type="evidence" value="ECO:0007669"/>
    <property type="project" value="UniProtKB-UniRule"/>
</dbReference>
<dbReference type="InterPro" id="IPR023036">
    <property type="entry name" value="Ribosomal_uS14_bac/plastid"/>
</dbReference>
<feature type="compositionally biased region" description="Basic residues" evidence="6">
    <location>
        <begin position="10"/>
        <end position="20"/>
    </location>
</feature>
<protein>
    <recommendedName>
        <fullName evidence="4 5">Small ribosomal subunit protein uS14c</fullName>
    </recommendedName>
</protein>
<dbReference type="PROSITE" id="PS00527">
    <property type="entry name" value="RIBOSOMAL_S14"/>
    <property type="match status" value="1"/>
</dbReference>
<comment type="subunit">
    <text evidence="5">Part of the 30S ribosomal subunit.</text>
</comment>
<organism evidence="7">
    <name type="scientific">Mesotaenium endlicherianum</name>
    <dbReference type="NCBI Taxonomy" id="184485"/>
    <lineage>
        <taxon>Eukaryota</taxon>
        <taxon>Viridiplantae</taxon>
        <taxon>Streptophyta</taxon>
        <taxon>Zygnematophyceae</taxon>
        <taxon>Zygnematophycidae</taxon>
        <taxon>Zygnematales</taxon>
        <taxon>Mesotaeniaceae</taxon>
        <taxon>Mesotaenium</taxon>
    </lineage>
</organism>
<keyword evidence="7" id="KW-0934">Plastid</keyword>
<dbReference type="PANTHER" id="PTHR19836">
    <property type="entry name" value="30S RIBOSOMAL PROTEIN S14"/>
    <property type="match status" value="1"/>
</dbReference>
<evidence type="ECO:0000256" key="6">
    <source>
        <dbReference type="SAM" id="MobiDB-lite"/>
    </source>
</evidence>
<evidence type="ECO:0000256" key="3">
    <source>
        <dbReference type="ARBA" id="ARBA00023274"/>
    </source>
</evidence>
<comment type="function">
    <text evidence="5">Binds 16S rRNA, required for the assembly of 30S particles.</text>
</comment>
<geneLocation type="chloroplast" evidence="7"/>
<dbReference type="GeneID" id="19524069"/>
<dbReference type="InterPro" id="IPR018271">
    <property type="entry name" value="Ribosomal_uS14_CS"/>
</dbReference>
<comment type="subcellular location">
    <subcellularLocation>
        <location evidence="5">Plastid</location>
        <location evidence="5">Chloroplast</location>
    </subcellularLocation>
</comment>
<dbReference type="EMBL" id="KJ461682">
    <property type="protein sequence ID" value="AHZ11192.1"/>
    <property type="molecule type" value="Genomic_DNA"/>
</dbReference>
<accession>A0A024B4A8</accession>
<proteinExistence type="inferred from homology"/>
<feature type="region of interest" description="Disordered" evidence="6">
    <location>
        <begin position="1"/>
        <end position="20"/>
    </location>
</feature>
<evidence type="ECO:0000256" key="2">
    <source>
        <dbReference type="ARBA" id="ARBA00022980"/>
    </source>
</evidence>
<keyword evidence="3 5" id="KW-0687">Ribonucleoprotein</keyword>
<dbReference type="Gene3D" id="1.10.287.1480">
    <property type="match status" value="1"/>
</dbReference>
<dbReference type="AlphaFoldDB" id="A0A024B4A8"/>
<dbReference type="Pfam" id="PF00253">
    <property type="entry name" value="Ribosomal_S14"/>
    <property type="match status" value="1"/>
</dbReference>
<dbReference type="GO" id="GO:0003735">
    <property type="term" value="F:structural constituent of ribosome"/>
    <property type="evidence" value="ECO:0007669"/>
    <property type="project" value="InterPro"/>
</dbReference>
<dbReference type="NCBIfam" id="NF006477">
    <property type="entry name" value="PRK08881.1"/>
    <property type="match status" value="1"/>
</dbReference>
<dbReference type="GO" id="GO:0019843">
    <property type="term" value="F:rRNA binding"/>
    <property type="evidence" value="ECO:0007669"/>
    <property type="project" value="UniProtKB-UniRule"/>
</dbReference>
<keyword evidence="5" id="KW-0694">RNA-binding</keyword>
<dbReference type="PANTHER" id="PTHR19836:SF19">
    <property type="entry name" value="SMALL RIBOSOMAL SUBUNIT PROTEIN US14M"/>
    <property type="match status" value="1"/>
</dbReference>
<dbReference type="SUPFAM" id="SSF57716">
    <property type="entry name" value="Glucocorticoid receptor-like (DNA-binding domain)"/>
    <property type="match status" value="1"/>
</dbReference>
<dbReference type="RefSeq" id="YP_009033809.1">
    <property type="nucleotide sequence ID" value="NC_024169.1"/>
</dbReference>
<evidence type="ECO:0000313" key="7">
    <source>
        <dbReference type="EMBL" id="AHZ11192.1"/>
    </source>
</evidence>
<evidence type="ECO:0000256" key="5">
    <source>
        <dbReference type="HAMAP-Rule" id="MF_00537"/>
    </source>
</evidence>
<name>A0A024B4A8_9VIRI</name>
<reference evidence="7" key="1">
    <citation type="journal article" date="2014" name="Genome Biol. Evol.">
        <title>Analyses of charophyte chloroplast genomes help characterize the ancestral chloroplast genome of land plants.</title>
        <authorList>
            <person name="Civan P."/>
            <person name="Foster P.G."/>
            <person name="Embley M.T."/>
            <person name="Seneca A."/>
            <person name="Cox C.J."/>
        </authorList>
    </citation>
    <scope>NUCLEOTIDE SEQUENCE</scope>
</reference>
<keyword evidence="2 5" id="KW-0689">Ribosomal protein</keyword>
<dbReference type="HAMAP" id="MF_00537">
    <property type="entry name" value="Ribosomal_uS14_1"/>
    <property type="match status" value="1"/>
</dbReference>
<dbReference type="GO" id="GO:0015935">
    <property type="term" value="C:small ribosomal subunit"/>
    <property type="evidence" value="ECO:0007669"/>
    <property type="project" value="TreeGrafter"/>
</dbReference>
<evidence type="ECO:0000256" key="4">
    <source>
        <dbReference type="ARBA" id="ARBA00035247"/>
    </source>
</evidence>